<proteinExistence type="predicted"/>
<feature type="region of interest" description="Disordered" evidence="1">
    <location>
        <begin position="51"/>
        <end position="73"/>
    </location>
</feature>
<accession>A0A6G0I7I6</accession>
<evidence type="ECO:0000313" key="2">
    <source>
        <dbReference type="EMBL" id="KAE8287283.1"/>
    </source>
</evidence>
<comment type="caution">
    <text evidence="2">The sequence shown here is derived from an EMBL/GenBank/DDBJ whole genome shotgun (WGS) entry which is preliminary data.</text>
</comment>
<organism evidence="2 3">
    <name type="scientific">Larimichthys crocea</name>
    <name type="common">Large yellow croaker</name>
    <name type="synonym">Pseudosciaena crocea</name>
    <dbReference type="NCBI Taxonomy" id="215358"/>
    <lineage>
        <taxon>Eukaryota</taxon>
        <taxon>Metazoa</taxon>
        <taxon>Chordata</taxon>
        <taxon>Craniata</taxon>
        <taxon>Vertebrata</taxon>
        <taxon>Euteleostomi</taxon>
        <taxon>Actinopterygii</taxon>
        <taxon>Neopterygii</taxon>
        <taxon>Teleostei</taxon>
        <taxon>Neoteleostei</taxon>
        <taxon>Acanthomorphata</taxon>
        <taxon>Eupercaria</taxon>
        <taxon>Sciaenidae</taxon>
        <taxon>Larimichthys</taxon>
    </lineage>
</organism>
<feature type="region of interest" description="Disordered" evidence="1">
    <location>
        <begin position="352"/>
        <end position="382"/>
    </location>
</feature>
<reference evidence="2 3" key="1">
    <citation type="submission" date="2019-07" db="EMBL/GenBank/DDBJ databases">
        <title>Chromosome genome assembly for large yellow croaker.</title>
        <authorList>
            <person name="Xiao S."/>
        </authorList>
    </citation>
    <scope>NUCLEOTIDE SEQUENCE [LARGE SCALE GENOMIC DNA]</scope>
    <source>
        <strain evidence="2">JMULYC20181020</strain>
        <tissue evidence="2">Muscle</tissue>
    </source>
</reference>
<evidence type="ECO:0000256" key="1">
    <source>
        <dbReference type="SAM" id="MobiDB-lite"/>
    </source>
</evidence>
<sequence length="382" mass="41627">MGDCKLGVEFKVKCVLPDRVKGLDLRDLDPLTPCSTLRGICGRAPGESELPLADRHSNNRLNHCERGDDGNGEEEGLVSLRDMSRLPSGFSVLTENKTVIVLRHILRDAVVIIFKMSAGITNEMSGAAQLKNSESVAPNAYLTEWFPCGYSLLRVERSLPVVPPVVASYNLSPNAEEDDGRCKRRNRAGNVPTLHVLRSSKYHKVLASGFRSSSHLFNQSVCLLPRTMDIVAPRTLRFPGCVAIMYAFDIFMRLSVEDSRRASSPLQISFVSMLSLREAQALLLSYMCLTESFVASQDSCFRFAVGSHSALVKLRKFVSANPKACSGLAGLRFSGKEEVMWEELEDEILRMGEESTGDAGKRERGGGGGGGGGGGHGRRGGK</sequence>
<protein>
    <submittedName>
        <fullName evidence="2">Uncharacterized protein</fullName>
    </submittedName>
</protein>
<feature type="compositionally biased region" description="Gly residues" evidence="1">
    <location>
        <begin position="366"/>
        <end position="375"/>
    </location>
</feature>
<feature type="compositionally biased region" description="Basic and acidic residues" evidence="1">
    <location>
        <begin position="352"/>
        <end position="365"/>
    </location>
</feature>
<feature type="compositionally biased region" description="Basic and acidic residues" evidence="1">
    <location>
        <begin position="52"/>
        <end position="69"/>
    </location>
</feature>
<keyword evidence="3" id="KW-1185">Reference proteome</keyword>
<dbReference type="EMBL" id="REGW02000013">
    <property type="protein sequence ID" value="KAE8287283.1"/>
    <property type="molecule type" value="Genomic_DNA"/>
</dbReference>
<gene>
    <name evidence="2" type="ORF">D5F01_LYC13321</name>
</gene>
<name>A0A6G0I7I6_LARCR</name>
<dbReference type="AlphaFoldDB" id="A0A6G0I7I6"/>
<evidence type="ECO:0000313" key="3">
    <source>
        <dbReference type="Proteomes" id="UP000424527"/>
    </source>
</evidence>
<dbReference type="Proteomes" id="UP000424527">
    <property type="component" value="Unassembled WGS sequence"/>
</dbReference>